<dbReference type="FunFam" id="3.30.565.10:FF:000006">
    <property type="entry name" value="Sensor histidine kinase WalK"/>
    <property type="match status" value="1"/>
</dbReference>
<keyword evidence="13 14" id="KW-0472">Membrane</keyword>
<dbReference type="GO" id="GO:0000156">
    <property type="term" value="F:phosphorelay response regulator activity"/>
    <property type="evidence" value="ECO:0007669"/>
    <property type="project" value="TreeGrafter"/>
</dbReference>
<dbReference type="CDD" id="cd06225">
    <property type="entry name" value="HAMP"/>
    <property type="match status" value="1"/>
</dbReference>
<evidence type="ECO:0000256" key="8">
    <source>
        <dbReference type="ARBA" id="ARBA00022741"/>
    </source>
</evidence>
<dbReference type="Pfam" id="PF00672">
    <property type="entry name" value="HAMP"/>
    <property type="match status" value="1"/>
</dbReference>
<dbReference type="EC" id="2.7.13.3" evidence="3"/>
<dbReference type="STRING" id="1603606.DSOUD_1976"/>
<dbReference type="SMART" id="SM00387">
    <property type="entry name" value="HATPase_c"/>
    <property type="match status" value="1"/>
</dbReference>
<evidence type="ECO:0000259" key="18">
    <source>
        <dbReference type="PROSITE" id="PS50885"/>
    </source>
</evidence>
<dbReference type="RefSeq" id="WP_082351186.1">
    <property type="nucleotide sequence ID" value="NZ_CP010802.1"/>
</dbReference>
<gene>
    <name evidence="19" type="ORF">DSOUD_1976</name>
</gene>
<dbReference type="PROSITE" id="PS50112">
    <property type="entry name" value="PAS"/>
    <property type="match status" value="1"/>
</dbReference>
<dbReference type="InterPro" id="IPR003661">
    <property type="entry name" value="HisK_dim/P_dom"/>
</dbReference>
<dbReference type="EMBL" id="CP010802">
    <property type="protein sequence ID" value="ALC16745.1"/>
    <property type="molecule type" value="Genomic_DNA"/>
</dbReference>
<evidence type="ECO:0000256" key="7">
    <source>
        <dbReference type="ARBA" id="ARBA00022692"/>
    </source>
</evidence>
<comment type="catalytic activity">
    <reaction evidence="1">
        <text>ATP + protein L-histidine = ADP + protein N-phospho-L-histidine.</text>
        <dbReference type="EC" id="2.7.13.3"/>
    </reaction>
</comment>
<dbReference type="PRINTS" id="PR00344">
    <property type="entry name" value="BCTRLSENSOR"/>
</dbReference>
<dbReference type="SMART" id="SM00388">
    <property type="entry name" value="HisKA"/>
    <property type="match status" value="1"/>
</dbReference>
<keyword evidence="12" id="KW-0902">Two-component regulatory system</keyword>
<evidence type="ECO:0000256" key="12">
    <source>
        <dbReference type="ARBA" id="ARBA00023012"/>
    </source>
</evidence>
<evidence type="ECO:0000256" key="11">
    <source>
        <dbReference type="ARBA" id="ARBA00022989"/>
    </source>
</evidence>
<feature type="domain" description="PAS" evidence="16">
    <location>
        <begin position="366"/>
        <end position="439"/>
    </location>
</feature>
<dbReference type="InterPro" id="IPR035965">
    <property type="entry name" value="PAS-like_dom_sf"/>
</dbReference>
<dbReference type="Pfam" id="PF02743">
    <property type="entry name" value="dCache_1"/>
    <property type="match status" value="1"/>
</dbReference>
<dbReference type="CDD" id="cd00130">
    <property type="entry name" value="PAS"/>
    <property type="match status" value="1"/>
</dbReference>
<dbReference type="InterPro" id="IPR036097">
    <property type="entry name" value="HisK_dim/P_sf"/>
</dbReference>
<dbReference type="GO" id="GO:0030295">
    <property type="term" value="F:protein kinase activator activity"/>
    <property type="evidence" value="ECO:0007669"/>
    <property type="project" value="TreeGrafter"/>
</dbReference>
<dbReference type="Gene3D" id="3.30.450.20">
    <property type="entry name" value="PAS domain"/>
    <property type="match status" value="3"/>
</dbReference>
<dbReference type="Gene3D" id="6.10.340.10">
    <property type="match status" value="1"/>
</dbReference>
<evidence type="ECO:0000256" key="10">
    <source>
        <dbReference type="ARBA" id="ARBA00022840"/>
    </source>
</evidence>
<dbReference type="InterPro" id="IPR003660">
    <property type="entry name" value="HAMP_dom"/>
</dbReference>
<feature type="domain" description="PAC" evidence="17">
    <location>
        <begin position="441"/>
        <end position="491"/>
    </location>
</feature>
<dbReference type="InterPro" id="IPR000700">
    <property type="entry name" value="PAS-assoc_C"/>
</dbReference>
<dbReference type="GO" id="GO:0000155">
    <property type="term" value="F:phosphorelay sensor kinase activity"/>
    <property type="evidence" value="ECO:0007669"/>
    <property type="project" value="InterPro"/>
</dbReference>
<dbReference type="InterPro" id="IPR003594">
    <property type="entry name" value="HATPase_dom"/>
</dbReference>
<dbReference type="Proteomes" id="UP000057158">
    <property type="component" value="Chromosome"/>
</dbReference>
<evidence type="ECO:0000256" key="3">
    <source>
        <dbReference type="ARBA" id="ARBA00012438"/>
    </source>
</evidence>
<dbReference type="PROSITE" id="PS50109">
    <property type="entry name" value="HIS_KIN"/>
    <property type="match status" value="1"/>
</dbReference>
<dbReference type="CDD" id="cd00082">
    <property type="entry name" value="HisKA"/>
    <property type="match status" value="1"/>
</dbReference>
<dbReference type="InterPro" id="IPR050351">
    <property type="entry name" value="BphY/WalK/GraS-like"/>
</dbReference>
<evidence type="ECO:0000259" key="17">
    <source>
        <dbReference type="PROSITE" id="PS50113"/>
    </source>
</evidence>
<accession>A0A0M4DII6</accession>
<dbReference type="CDD" id="cd12915">
    <property type="entry name" value="PDC2_DGC_like"/>
    <property type="match status" value="1"/>
</dbReference>
<reference evidence="19 20" key="1">
    <citation type="submission" date="2015-07" db="EMBL/GenBank/DDBJ databases">
        <title>Isolation and Genomic Characterization of a Novel Halophilic Metal-Reducing Deltaproteobacterium from the Deep Subsurface.</title>
        <authorList>
            <person name="Badalamenti J.P."/>
            <person name="Summers Z.M."/>
            <person name="Gralnick J.A."/>
            <person name="Bond D.R."/>
        </authorList>
    </citation>
    <scope>NUCLEOTIDE SEQUENCE [LARGE SCALE GENOMIC DNA]</scope>
    <source>
        <strain evidence="19 20">WTL</strain>
    </source>
</reference>
<evidence type="ECO:0000256" key="5">
    <source>
        <dbReference type="ARBA" id="ARBA00022553"/>
    </source>
</evidence>
<dbReference type="InterPro" id="IPR000014">
    <property type="entry name" value="PAS"/>
</dbReference>
<keyword evidence="9 19" id="KW-0418">Kinase</keyword>
<keyword evidence="6" id="KW-0808">Transferase</keyword>
<dbReference type="SUPFAM" id="SSF55874">
    <property type="entry name" value="ATPase domain of HSP90 chaperone/DNA topoisomerase II/histidine kinase"/>
    <property type="match status" value="1"/>
</dbReference>
<evidence type="ECO:0000256" key="14">
    <source>
        <dbReference type="SAM" id="Phobius"/>
    </source>
</evidence>
<dbReference type="Pfam" id="PF00512">
    <property type="entry name" value="HisKA"/>
    <property type="match status" value="1"/>
</dbReference>
<dbReference type="Gene3D" id="3.30.565.10">
    <property type="entry name" value="Histidine kinase-like ATPase, C-terminal domain"/>
    <property type="match status" value="1"/>
</dbReference>
<dbReference type="Gene3D" id="1.10.287.130">
    <property type="match status" value="1"/>
</dbReference>
<dbReference type="InterPro" id="IPR036890">
    <property type="entry name" value="HATPase_C_sf"/>
</dbReference>
<feature type="transmembrane region" description="Helical" evidence="14">
    <location>
        <begin position="12"/>
        <end position="32"/>
    </location>
</feature>
<dbReference type="GO" id="GO:0005524">
    <property type="term" value="F:ATP binding"/>
    <property type="evidence" value="ECO:0007669"/>
    <property type="project" value="UniProtKB-KW"/>
</dbReference>
<name>A0A0M4DII6_9BACT</name>
<evidence type="ECO:0000256" key="4">
    <source>
        <dbReference type="ARBA" id="ARBA00022475"/>
    </source>
</evidence>
<keyword evidence="10" id="KW-0067">ATP-binding</keyword>
<keyword evidence="4" id="KW-1003">Cell membrane</keyword>
<keyword evidence="20" id="KW-1185">Reference proteome</keyword>
<dbReference type="AlphaFoldDB" id="A0A0M4DII6"/>
<proteinExistence type="predicted"/>
<evidence type="ECO:0000256" key="13">
    <source>
        <dbReference type="ARBA" id="ARBA00023136"/>
    </source>
</evidence>
<dbReference type="InterPro" id="IPR005467">
    <property type="entry name" value="His_kinase_dom"/>
</dbReference>
<dbReference type="InterPro" id="IPR004358">
    <property type="entry name" value="Sig_transdc_His_kin-like_C"/>
</dbReference>
<organism evidence="19 20">
    <name type="scientific">Desulfuromonas soudanensis</name>
    <dbReference type="NCBI Taxonomy" id="1603606"/>
    <lineage>
        <taxon>Bacteria</taxon>
        <taxon>Pseudomonadati</taxon>
        <taxon>Thermodesulfobacteriota</taxon>
        <taxon>Desulfuromonadia</taxon>
        <taxon>Desulfuromonadales</taxon>
        <taxon>Desulfuromonadaceae</taxon>
        <taxon>Desulfuromonas</taxon>
    </lineage>
</organism>
<feature type="domain" description="HAMP" evidence="18">
    <location>
        <begin position="308"/>
        <end position="361"/>
    </location>
</feature>
<dbReference type="PATRIC" id="fig|1603606.3.peg.2135"/>
<dbReference type="NCBIfam" id="TIGR00229">
    <property type="entry name" value="sensory_box"/>
    <property type="match status" value="1"/>
</dbReference>
<keyword evidence="8" id="KW-0547">Nucleotide-binding</keyword>
<evidence type="ECO:0000256" key="9">
    <source>
        <dbReference type="ARBA" id="ARBA00022777"/>
    </source>
</evidence>
<dbReference type="SMART" id="SM00304">
    <property type="entry name" value="HAMP"/>
    <property type="match status" value="1"/>
</dbReference>
<keyword evidence="11 14" id="KW-1133">Transmembrane helix</keyword>
<evidence type="ECO:0000313" key="19">
    <source>
        <dbReference type="EMBL" id="ALC16745.1"/>
    </source>
</evidence>
<evidence type="ECO:0000256" key="2">
    <source>
        <dbReference type="ARBA" id="ARBA00004651"/>
    </source>
</evidence>
<dbReference type="Pfam" id="PF13426">
    <property type="entry name" value="PAS_9"/>
    <property type="match status" value="1"/>
</dbReference>
<sequence length="720" mass="79769">MHISRWSIKHILFLIVGIIALPAICIIVNSGIEQRKNAVHNAKAETKKLAETIINEQKNLIASTHQLFIALSQSPEVKNHKRSELQAILIDILGLSPQFSNLFIAEPSGEVWASAVPENENLSVADRRYFKNALASGKLSSGEYHVESNSNAPSLNFGYPLTDGSGRVTAVLCADLSLAYYRKMFDRYNLPKGASVALLDHNGIILGRAVEPEIYVGKQANLDILRHMLEGPEEETSIGTSSVVGDSRIQTYRKLTLDGESEPYMYVRAGIPTDIVMSESNSALFKNLVVYSLALLVGFFLSWRIGKTFIIDRILLLQRSSQRLADGELSTRVASESGGGEIGELGQAFDDMAKKLASREEALRASEKNYRDIFNTTHDALVVNEASGRITEVNKTSEVMFGYSRDQLLQMSIEKLIAGRPPYSFSKALQLIEKSLKEGTQAFEWLCKRGNGEVFWTEIAITPTSEVEEGQVLAVIRDISDRKEIEKMREAMLSNISHEMRTPLTAMLGFLEFVIENPVGETELREYHTIMHREAERLNEMITNFLDMQRLKAKLFENHFKPVDLRSLVEGVVALFAGPAAIHSIVVDVPATLPPVLGDAELLHQAIANLLSNAVKYSPRGSEITLDARMEGERAILSVKDRGIGIPRESLEKVFDMFYRVQITSKHHATGTGLGLALVKEIAETHKGQVWAESTLGQGSTFYVSLPVVGNDQKQTGDQA</sequence>
<keyword evidence="5" id="KW-0597">Phosphoprotein</keyword>
<dbReference type="CDD" id="cd12914">
    <property type="entry name" value="PDC1_DGC_like"/>
    <property type="match status" value="1"/>
</dbReference>
<evidence type="ECO:0000256" key="1">
    <source>
        <dbReference type="ARBA" id="ARBA00000085"/>
    </source>
</evidence>
<protein>
    <recommendedName>
        <fullName evidence="3">histidine kinase</fullName>
        <ecNumber evidence="3">2.7.13.3</ecNumber>
    </recommendedName>
</protein>
<dbReference type="GO" id="GO:0007234">
    <property type="term" value="P:osmosensory signaling via phosphorelay pathway"/>
    <property type="evidence" value="ECO:0007669"/>
    <property type="project" value="TreeGrafter"/>
</dbReference>
<evidence type="ECO:0000259" key="15">
    <source>
        <dbReference type="PROSITE" id="PS50109"/>
    </source>
</evidence>
<dbReference type="SUPFAM" id="SSF158472">
    <property type="entry name" value="HAMP domain-like"/>
    <property type="match status" value="1"/>
</dbReference>
<comment type="subcellular location">
    <subcellularLocation>
        <location evidence="2">Cell membrane</location>
        <topology evidence="2">Multi-pass membrane protein</topology>
    </subcellularLocation>
</comment>
<dbReference type="KEGG" id="des:DSOUD_1976"/>
<evidence type="ECO:0000256" key="6">
    <source>
        <dbReference type="ARBA" id="ARBA00022679"/>
    </source>
</evidence>
<dbReference type="PROSITE" id="PS50885">
    <property type="entry name" value="HAMP"/>
    <property type="match status" value="1"/>
</dbReference>
<dbReference type="SUPFAM" id="SSF55785">
    <property type="entry name" value="PYP-like sensor domain (PAS domain)"/>
    <property type="match status" value="1"/>
</dbReference>
<dbReference type="PANTHER" id="PTHR42878">
    <property type="entry name" value="TWO-COMPONENT HISTIDINE KINASE"/>
    <property type="match status" value="1"/>
</dbReference>
<keyword evidence="7 14" id="KW-0812">Transmembrane</keyword>
<dbReference type="SUPFAM" id="SSF47384">
    <property type="entry name" value="Homodimeric domain of signal transducing histidine kinase"/>
    <property type="match status" value="1"/>
</dbReference>
<dbReference type="GO" id="GO:0005886">
    <property type="term" value="C:plasma membrane"/>
    <property type="evidence" value="ECO:0007669"/>
    <property type="project" value="UniProtKB-SubCell"/>
</dbReference>
<dbReference type="PROSITE" id="PS50113">
    <property type="entry name" value="PAC"/>
    <property type="match status" value="1"/>
</dbReference>
<dbReference type="CDD" id="cd00075">
    <property type="entry name" value="HATPase"/>
    <property type="match status" value="1"/>
</dbReference>
<feature type="domain" description="Histidine kinase" evidence="15">
    <location>
        <begin position="495"/>
        <end position="710"/>
    </location>
</feature>
<dbReference type="SMART" id="SM00091">
    <property type="entry name" value="PAS"/>
    <property type="match status" value="1"/>
</dbReference>
<feature type="transmembrane region" description="Helical" evidence="14">
    <location>
        <begin position="288"/>
        <end position="306"/>
    </location>
</feature>
<dbReference type="Pfam" id="PF02518">
    <property type="entry name" value="HATPase_c"/>
    <property type="match status" value="1"/>
</dbReference>
<evidence type="ECO:0000259" key="16">
    <source>
        <dbReference type="PROSITE" id="PS50112"/>
    </source>
</evidence>
<evidence type="ECO:0000313" key="20">
    <source>
        <dbReference type="Proteomes" id="UP000057158"/>
    </source>
</evidence>
<dbReference type="OrthoDB" id="5389345at2"/>
<dbReference type="InterPro" id="IPR033479">
    <property type="entry name" value="dCache_1"/>
</dbReference>
<dbReference type="PANTHER" id="PTHR42878:SF7">
    <property type="entry name" value="SENSOR HISTIDINE KINASE GLRK"/>
    <property type="match status" value="1"/>
</dbReference>